<dbReference type="EMBL" id="OZ037953">
    <property type="protein sequence ID" value="CAL1698122.1"/>
    <property type="molecule type" value="Genomic_DNA"/>
</dbReference>
<proteinExistence type="predicted"/>
<dbReference type="SUPFAM" id="SSF56672">
    <property type="entry name" value="DNA/RNA polymerases"/>
    <property type="match status" value="1"/>
</dbReference>
<sequence>MEIKRDRANCTIELSQEQYIEQILERHGMADCRPVSTPMAQNQKLTKLAEPEIDAQEYQRALGSLMYAMLGTRPDIAYSVGILSQHAAKPGEEHWGALMRVYRYLRGMSDRKLVYQGAKGESKSFPDPVCFVDADWAADINDRRSISGYTFIMSGGAVCWSSKKQKSTALSSTEAEYMAASNATKEAIWIRTFLSELGQLTSGPTTLFIDNQSAMALAKNAAFHDRTKHIAVRHHFIREKLEDDEIDVHYVPTGDQTADVLTKGLSREKHERFIAGMGMV</sequence>
<evidence type="ECO:0000313" key="2">
    <source>
        <dbReference type="Proteomes" id="UP001497453"/>
    </source>
</evidence>
<protein>
    <recommendedName>
        <fullName evidence="3">Reverse transcriptase Ty1/copia-type domain-containing protein</fullName>
    </recommendedName>
</protein>
<organism evidence="1 2">
    <name type="scientific">Somion occarium</name>
    <dbReference type="NCBI Taxonomy" id="3059160"/>
    <lineage>
        <taxon>Eukaryota</taxon>
        <taxon>Fungi</taxon>
        <taxon>Dikarya</taxon>
        <taxon>Basidiomycota</taxon>
        <taxon>Agaricomycotina</taxon>
        <taxon>Agaricomycetes</taxon>
        <taxon>Polyporales</taxon>
        <taxon>Cerrenaceae</taxon>
        <taxon>Somion</taxon>
    </lineage>
</organism>
<evidence type="ECO:0000313" key="1">
    <source>
        <dbReference type="EMBL" id="CAL1698122.1"/>
    </source>
</evidence>
<dbReference type="PANTHER" id="PTHR11439">
    <property type="entry name" value="GAG-POL-RELATED RETROTRANSPOSON"/>
    <property type="match status" value="1"/>
</dbReference>
<reference evidence="2" key="1">
    <citation type="submission" date="2024-04" db="EMBL/GenBank/DDBJ databases">
        <authorList>
            <person name="Shaw F."/>
            <person name="Minotto A."/>
        </authorList>
    </citation>
    <scope>NUCLEOTIDE SEQUENCE [LARGE SCALE GENOMIC DNA]</scope>
</reference>
<dbReference type="Proteomes" id="UP001497453">
    <property type="component" value="Chromosome 10"/>
</dbReference>
<dbReference type="CDD" id="cd09272">
    <property type="entry name" value="RNase_HI_RT_Ty1"/>
    <property type="match status" value="1"/>
</dbReference>
<dbReference type="PANTHER" id="PTHR11439:SF483">
    <property type="entry name" value="PEPTIDE SYNTHASE GLIP-LIKE, PUTATIVE (AFU_ORTHOLOGUE AFUA_3G12920)-RELATED"/>
    <property type="match status" value="1"/>
</dbReference>
<dbReference type="InterPro" id="IPR043502">
    <property type="entry name" value="DNA/RNA_pol_sf"/>
</dbReference>
<name>A0ABP1CTV6_9APHY</name>
<evidence type="ECO:0008006" key="3">
    <source>
        <dbReference type="Google" id="ProtNLM"/>
    </source>
</evidence>
<keyword evidence="2" id="KW-1185">Reference proteome</keyword>
<accession>A0ABP1CTV6</accession>
<gene>
    <name evidence="1" type="ORF">GFSPODELE1_LOCUS2010</name>
</gene>